<dbReference type="AlphaFoldDB" id="A0A0A9HWV0"/>
<reference evidence="1" key="1">
    <citation type="submission" date="2014-09" db="EMBL/GenBank/DDBJ databases">
        <authorList>
            <person name="Magalhaes I.L.F."/>
            <person name="Oliveira U."/>
            <person name="Santos F.R."/>
            <person name="Vidigal T.H.D.A."/>
            <person name="Brescovit A.D."/>
            <person name="Santos A.J."/>
        </authorList>
    </citation>
    <scope>NUCLEOTIDE SEQUENCE</scope>
    <source>
        <tissue evidence="1">Shoot tissue taken approximately 20 cm above the soil surface</tissue>
    </source>
</reference>
<reference evidence="1" key="2">
    <citation type="journal article" date="2015" name="Data Brief">
        <title>Shoot transcriptome of the giant reed, Arundo donax.</title>
        <authorList>
            <person name="Barrero R.A."/>
            <person name="Guerrero F.D."/>
            <person name="Moolhuijzen P."/>
            <person name="Goolsby J.A."/>
            <person name="Tidwell J."/>
            <person name="Bellgard S.E."/>
            <person name="Bellgard M.I."/>
        </authorList>
    </citation>
    <scope>NUCLEOTIDE SEQUENCE</scope>
    <source>
        <tissue evidence="1">Shoot tissue taken approximately 20 cm above the soil surface</tissue>
    </source>
</reference>
<proteinExistence type="predicted"/>
<evidence type="ECO:0000313" key="1">
    <source>
        <dbReference type="EMBL" id="JAE37378.1"/>
    </source>
</evidence>
<accession>A0A0A9HWV0</accession>
<dbReference type="EMBL" id="GBRH01160518">
    <property type="protein sequence ID" value="JAE37378.1"/>
    <property type="molecule type" value="Transcribed_RNA"/>
</dbReference>
<name>A0A0A9HWV0_ARUDO</name>
<protein>
    <submittedName>
        <fullName evidence="1">Uncharacterized protein</fullName>
    </submittedName>
</protein>
<organism evidence="1">
    <name type="scientific">Arundo donax</name>
    <name type="common">Giant reed</name>
    <name type="synonym">Donax arundinaceus</name>
    <dbReference type="NCBI Taxonomy" id="35708"/>
    <lineage>
        <taxon>Eukaryota</taxon>
        <taxon>Viridiplantae</taxon>
        <taxon>Streptophyta</taxon>
        <taxon>Embryophyta</taxon>
        <taxon>Tracheophyta</taxon>
        <taxon>Spermatophyta</taxon>
        <taxon>Magnoliopsida</taxon>
        <taxon>Liliopsida</taxon>
        <taxon>Poales</taxon>
        <taxon>Poaceae</taxon>
        <taxon>PACMAD clade</taxon>
        <taxon>Arundinoideae</taxon>
        <taxon>Arundineae</taxon>
        <taxon>Arundo</taxon>
    </lineage>
</organism>
<sequence length="94" mass="10244">MRGEGEEGRRRPQEANAILAAAIIPSPALVRGFSGVGRRPSVRVRRRAQRQRQDFIGWTGREGKRWTGQVLLAAAHKGVAGSGGPLRISAWGQF</sequence>